<sequence length="114" mass="12168">MRARLSQRRGEKVTALLRRVTPRGAVTALSVMQLLDMISAGHVVIPLGLLHSEETPGGLVACASTLCVRGDAWCTFLLPWFWICSTGKISMSVGVTLSRVTSHTAVFTDASLAG</sequence>
<name>A0AAN8B1F9_9TELE</name>
<evidence type="ECO:0000313" key="2">
    <source>
        <dbReference type="Proteomes" id="UP001335648"/>
    </source>
</evidence>
<comment type="caution">
    <text evidence="1">The sequence shown here is derived from an EMBL/GenBank/DDBJ whole genome shotgun (WGS) entry which is preliminary data.</text>
</comment>
<proteinExistence type="predicted"/>
<dbReference type="AlphaFoldDB" id="A0AAN8B1F9"/>
<accession>A0AAN8B1F9</accession>
<keyword evidence="2" id="KW-1185">Reference proteome</keyword>
<reference evidence="1 2" key="1">
    <citation type="journal article" date="2023" name="Mol. Biol. Evol.">
        <title>Genomics of Secondarily Temperate Adaptation in the Only Non-Antarctic Icefish.</title>
        <authorList>
            <person name="Rivera-Colon A.G."/>
            <person name="Rayamajhi N."/>
            <person name="Minhas B.F."/>
            <person name="Madrigal G."/>
            <person name="Bilyk K.T."/>
            <person name="Yoon V."/>
            <person name="Hune M."/>
            <person name="Gregory S."/>
            <person name="Cheng C.H.C."/>
            <person name="Catchen J.M."/>
        </authorList>
    </citation>
    <scope>NUCLEOTIDE SEQUENCE [LARGE SCALE GENOMIC DNA]</scope>
    <source>
        <strain evidence="1">JC2023a</strain>
    </source>
</reference>
<protein>
    <submittedName>
        <fullName evidence="1">Uncharacterized protein</fullName>
    </submittedName>
</protein>
<dbReference type="Proteomes" id="UP001335648">
    <property type="component" value="Unassembled WGS sequence"/>
</dbReference>
<gene>
    <name evidence="1" type="ORF">CesoFtcFv8_025991</name>
</gene>
<evidence type="ECO:0000313" key="1">
    <source>
        <dbReference type="EMBL" id="KAK5876658.1"/>
    </source>
</evidence>
<organism evidence="1 2">
    <name type="scientific">Champsocephalus esox</name>
    <name type="common">pike icefish</name>
    <dbReference type="NCBI Taxonomy" id="159716"/>
    <lineage>
        <taxon>Eukaryota</taxon>
        <taxon>Metazoa</taxon>
        <taxon>Chordata</taxon>
        <taxon>Craniata</taxon>
        <taxon>Vertebrata</taxon>
        <taxon>Euteleostomi</taxon>
        <taxon>Actinopterygii</taxon>
        <taxon>Neopterygii</taxon>
        <taxon>Teleostei</taxon>
        <taxon>Neoteleostei</taxon>
        <taxon>Acanthomorphata</taxon>
        <taxon>Eupercaria</taxon>
        <taxon>Perciformes</taxon>
        <taxon>Notothenioidei</taxon>
        <taxon>Channichthyidae</taxon>
        <taxon>Champsocephalus</taxon>
    </lineage>
</organism>
<dbReference type="EMBL" id="JAULUE010002067">
    <property type="protein sequence ID" value="KAK5876658.1"/>
    <property type="molecule type" value="Genomic_DNA"/>
</dbReference>